<keyword evidence="4 7" id="KW-0812">Transmembrane</keyword>
<comment type="subcellular location">
    <subcellularLocation>
        <location evidence="1">Cell membrane</location>
        <topology evidence="1">Multi-pass membrane protein</topology>
    </subcellularLocation>
</comment>
<sequence>MGGRSESVAGKRNPRLALAALSLSMLMPSLDASIANIGLPALSHAFAAPFQTVQWVVLSYLLAITCLIVSAGRLGDLIGRRHLLLIGIVLFTVASLACGLAPTLPILIAARAVQGIGAAIMMALTIALVSGTVPKERTGRAMGLLGTMSAIGTALGPTLGGLLIAAFDWRLIFLVNVPVGLINFALAYTSLPADKPAATAKKGPRFDPIGTVLLAASLGAYALALTWGEGHFGALNIGLVIAAFIGGAVFIQSQRLVAAPLLRLAMFQRPGLALSLALSIAVAATVMGVFVVGPFYLGHGLGLSAGAVGLALSAGPAVSALAGVPAGRLVDRFGTRRIMLLGLAGMVLGLTGLSTLPMLFGVAGYVAPLMLLTAHYALFQAANNTGIIQGIGADERGVVSGMLSLSRNLGLITGAALLGAVFAYGAGGAVTEAVDPAALTHGLRLTYGLIGGVLALGLIAALRAKPVKA</sequence>
<dbReference type="EMBL" id="JAXCLX010000001">
    <property type="protein sequence ID" value="MDY0871596.1"/>
    <property type="molecule type" value="Genomic_DNA"/>
</dbReference>
<reference evidence="9 10" key="1">
    <citation type="journal article" date="2013" name="Antonie Van Leeuwenhoek">
        <title>Dongia rigui sp. nov., isolated from freshwater of a large wetland in Korea.</title>
        <authorList>
            <person name="Baik K.S."/>
            <person name="Hwang Y.M."/>
            <person name="Choi J.S."/>
            <person name="Kwon J."/>
            <person name="Seong C.N."/>
        </authorList>
    </citation>
    <scope>NUCLEOTIDE SEQUENCE [LARGE SCALE GENOMIC DNA]</scope>
    <source>
        <strain evidence="9 10">04SU4-P</strain>
    </source>
</reference>
<dbReference type="Gene3D" id="1.20.1720.10">
    <property type="entry name" value="Multidrug resistance protein D"/>
    <property type="match status" value="1"/>
</dbReference>
<feature type="transmembrane region" description="Helical" evidence="7">
    <location>
        <begin position="362"/>
        <end position="379"/>
    </location>
</feature>
<feature type="transmembrane region" description="Helical" evidence="7">
    <location>
        <begin position="409"/>
        <end position="430"/>
    </location>
</feature>
<keyword evidence="2" id="KW-0813">Transport</keyword>
<feature type="transmembrane region" description="Helical" evidence="7">
    <location>
        <begin position="272"/>
        <end position="297"/>
    </location>
</feature>
<dbReference type="CDD" id="cd17321">
    <property type="entry name" value="MFS_MMR_MDR_like"/>
    <property type="match status" value="1"/>
</dbReference>
<evidence type="ECO:0000256" key="2">
    <source>
        <dbReference type="ARBA" id="ARBA00022448"/>
    </source>
</evidence>
<gene>
    <name evidence="9" type="ORF">SMD31_06665</name>
</gene>
<keyword evidence="6 7" id="KW-0472">Membrane</keyword>
<feature type="transmembrane region" description="Helical" evidence="7">
    <location>
        <begin position="55"/>
        <end position="71"/>
    </location>
</feature>
<evidence type="ECO:0000259" key="8">
    <source>
        <dbReference type="PROSITE" id="PS50850"/>
    </source>
</evidence>
<feature type="transmembrane region" description="Helical" evidence="7">
    <location>
        <begin position="233"/>
        <end position="251"/>
    </location>
</feature>
<evidence type="ECO:0000313" key="10">
    <source>
        <dbReference type="Proteomes" id="UP001271769"/>
    </source>
</evidence>
<evidence type="ECO:0000256" key="6">
    <source>
        <dbReference type="ARBA" id="ARBA00023136"/>
    </source>
</evidence>
<evidence type="ECO:0000256" key="5">
    <source>
        <dbReference type="ARBA" id="ARBA00022989"/>
    </source>
</evidence>
<evidence type="ECO:0000256" key="7">
    <source>
        <dbReference type="SAM" id="Phobius"/>
    </source>
</evidence>
<keyword evidence="10" id="KW-1185">Reference proteome</keyword>
<dbReference type="SUPFAM" id="SSF103473">
    <property type="entry name" value="MFS general substrate transporter"/>
    <property type="match status" value="1"/>
</dbReference>
<dbReference type="InterPro" id="IPR036259">
    <property type="entry name" value="MFS_trans_sf"/>
</dbReference>
<name>A0ABU5DWB6_9PROT</name>
<feature type="transmembrane region" description="Helical" evidence="7">
    <location>
        <begin position="171"/>
        <end position="188"/>
    </location>
</feature>
<dbReference type="PANTHER" id="PTHR42718:SF46">
    <property type="entry name" value="BLR6921 PROTEIN"/>
    <property type="match status" value="1"/>
</dbReference>
<feature type="transmembrane region" description="Helical" evidence="7">
    <location>
        <begin position="209"/>
        <end position="227"/>
    </location>
</feature>
<comment type="caution">
    <text evidence="9">The sequence shown here is derived from an EMBL/GenBank/DDBJ whole genome shotgun (WGS) entry which is preliminary data.</text>
</comment>
<accession>A0ABU5DWB6</accession>
<feature type="transmembrane region" description="Helical" evidence="7">
    <location>
        <begin position="141"/>
        <end position="165"/>
    </location>
</feature>
<feature type="transmembrane region" description="Helical" evidence="7">
    <location>
        <begin position="442"/>
        <end position="462"/>
    </location>
</feature>
<dbReference type="Pfam" id="PF07690">
    <property type="entry name" value="MFS_1"/>
    <property type="match status" value="1"/>
</dbReference>
<evidence type="ECO:0000256" key="1">
    <source>
        <dbReference type="ARBA" id="ARBA00004651"/>
    </source>
</evidence>
<dbReference type="PROSITE" id="PS50850">
    <property type="entry name" value="MFS"/>
    <property type="match status" value="1"/>
</dbReference>
<feature type="transmembrane region" description="Helical" evidence="7">
    <location>
        <begin position="83"/>
        <end position="102"/>
    </location>
</feature>
<dbReference type="InterPro" id="IPR020846">
    <property type="entry name" value="MFS_dom"/>
</dbReference>
<proteinExistence type="predicted"/>
<evidence type="ECO:0000256" key="3">
    <source>
        <dbReference type="ARBA" id="ARBA00022475"/>
    </source>
</evidence>
<dbReference type="PANTHER" id="PTHR42718">
    <property type="entry name" value="MAJOR FACILITATOR SUPERFAMILY MULTIDRUG TRANSPORTER MFSC"/>
    <property type="match status" value="1"/>
</dbReference>
<protein>
    <submittedName>
        <fullName evidence="9">MFS transporter</fullName>
    </submittedName>
</protein>
<dbReference type="PRINTS" id="PR01036">
    <property type="entry name" value="TCRTETB"/>
</dbReference>
<dbReference type="RefSeq" id="WP_320500026.1">
    <property type="nucleotide sequence ID" value="NZ_JAXCLX010000001.1"/>
</dbReference>
<dbReference type="Proteomes" id="UP001271769">
    <property type="component" value="Unassembled WGS sequence"/>
</dbReference>
<keyword evidence="3" id="KW-1003">Cell membrane</keyword>
<organism evidence="9 10">
    <name type="scientific">Dongia rigui</name>
    <dbReference type="NCBI Taxonomy" id="940149"/>
    <lineage>
        <taxon>Bacteria</taxon>
        <taxon>Pseudomonadati</taxon>
        <taxon>Pseudomonadota</taxon>
        <taxon>Alphaproteobacteria</taxon>
        <taxon>Rhodospirillales</taxon>
        <taxon>Dongiaceae</taxon>
        <taxon>Dongia</taxon>
    </lineage>
</organism>
<keyword evidence="5 7" id="KW-1133">Transmembrane helix</keyword>
<evidence type="ECO:0000313" key="9">
    <source>
        <dbReference type="EMBL" id="MDY0871596.1"/>
    </source>
</evidence>
<dbReference type="Gene3D" id="1.20.1250.20">
    <property type="entry name" value="MFS general substrate transporter like domains"/>
    <property type="match status" value="1"/>
</dbReference>
<feature type="transmembrane region" description="Helical" evidence="7">
    <location>
        <begin position="303"/>
        <end position="326"/>
    </location>
</feature>
<feature type="domain" description="Major facilitator superfamily (MFS) profile" evidence="8">
    <location>
        <begin position="17"/>
        <end position="469"/>
    </location>
</feature>
<evidence type="ECO:0000256" key="4">
    <source>
        <dbReference type="ARBA" id="ARBA00022692"/>
    </source>
</evidence>
<dbReference type="InterPro" id="IPR011701">
    <property type="entry name" value="MFS"/>
</dbReference>
<feature type="transmembrane region" description="Helical" evidence="7">
    <location>
        <begin position="108"/>
        <end position="129"/>
    </location>
</feature>
<feature type="transmembrane region" description="Helical" evidence="7">
    <location>
        <begin position="338"/>
        <end position="356"/>
    </location>
</feature>